<keyword evidence="2" id="KW-1185">Reference proteome</keyword>
<dbReference type="Proteomes" id="UP000007391">
    <property type="component" value="Chromosome"/>
</dbReference>
<accession>I0A0Z6</accession>
<proteinExistence type="predicted"/>
<reference evidence="2" key="1">
    <citation type="submission" date="2012-03" db="EMBL/GenBank/DDBJ databases">
        <title>Fervidicoccus fontis complete genome analysis confirms its distinct phylogenetic position and predicts its environmental function.</title>
        <authorList>
            <person name="Lebedinsky A.V."/>
            <person name="Mardanov A.V."/>
            <person name="Gumerov V.M."/>
            <person name="Beletsky A.V."/>
            <person name="Kublanov I.V."/>
            <person name="Perevalova A.A."/>
            <person name="Bonch-Osmolovskaya E.A."/>
            <person name="Ravin N.V."/>
            <person name="Skryabin K.G."/>
        </authorList>
    </citation>
    <scope>NUCLEOTIDE SEQUENCE [LARGE SCALE GENOMIC DNA]</scope>
    <source>
        <strain evidence="2">DSM 19380 / VKM B-2539 / Kam940</strain>
    </source>
</reference>
<gene>
    <name evidence="1" type="ordered locus">FFONT_0664</name>
</gene>
<evidence type="ECO:0000313" key="1">
    <source>
        <dbReference type="EMBL" id="AFH42653.1"/>
    </source>
</evidence>
<sequence>MPNSSSFVIPPSRSFSVILRKVDPFENMFQGAHKLFEGQKEM</sequence>
<dbReference type="HOGENOM" id="CLU_3245199_0_0_2"/>
<dbReference type="KEGG" id="ffo:FFONT_0664"/>
<evidence type="ECO:0000313" key="2">
    <source>
        <dbReference type="Proteomes" id="UP000007391"/>
    </source>
</evidence>
<organism evidence="1 2">
    <name type="scientific">Fervidicoccus fontis (strain DSM 19380 / JCM 18336 / VKM B-2539 / Kam940)</name>
    <dbReference type="NCBI Taxonomy" id="1163730"/>
    <lineage>
        <taxon>Archaea</taxon>
        <taxon>Thermoproteota</taxon>
        <taxon>Thermoprotei</taxon>
        <taxon>Fervidicoccales</taxon>
        <taxon>Fervidicoccaceae</taxon>
        <taxon>Fervidicoccus</taxon>
    </lineage>
</organism>
<dbReference type="InParanoid" id="I0A0Z6"/>
<name>I0A0Z6_FERFK</name>
<dbReference type="AlphaFoldDB" id="I0A0Z6"/>
<protein>
    <submittedName>
        <fullName evidence="1">Uncharacterized protein</fullName>
    </submittedName>
</protein>
<dbReference type="EMBL" id="CP003423">
    <property type="protein sequence ID" value="AFH42653.1"/>
    <property type="molecule type" value="Genomic_DNA"/>
</dbReference>
<reference evidence="1 2" key="2">
    <citation type="journal article" date="2014" name="Extremophiles">
        <title>Analysis of the complete genome of Fervidococcus fontis confirms the distinct phylogenetic position of the order Fervidicoccales and suggests its environmental function.</title>
        <authorList>
            <person name="Lebedinsky A.V."/>
            <person name="Mardanov A.V."/>
            <person name="Kublanov I.V."/>
            <person name="Gumerov V.M."/>
            <person name="Beletsky A.V."/>
            <person name="Perevalova A.A."/>
            <person name="Bidzhieva S.Kh."/>
            <person name="Bonch-Osmolovskaya E.A."/>
            <person name="Skryabin K.G."/>
            <person name="Ravin N.V."/>
        </authorList>
    </citation>
    <scope>NUCLEOTIDE SEQUENCE [LARGE SCALE GENOMIC DNA]</scope>
    <source>
        <strain evidence="2">DSM 19380 / VKM B-2539 / Kam940</strain>
    </source>
</reference>